<evidence type="ECO:0000313" key="1">
    <source>
        <dbReference type="EMBL" id="KAI9910852.1"/>
    </source>
</evidence>
<keyword evidence="2" id="KW-1185">Reference proteome</keyword>
<protein>
    <submittedName>
        <fullName evidence="1">Uncharacterized protein</fullName>
    </submittedName>
</protein>
<name>A0ACC0VWG9_9STRA</name>
<sequence length="535" mass="60500">MEASRKPQREQDAQHKGPAPPQSEQAPQRNGPAPPSPEQAAQRKGPAPPPRTVPDDSLFRASLQRLADAQATDVDRRFAALAPLPTPVEPELCNRMWIPAGKLTAEHNIHEILESLASDTQPEVWRQSRAHLRDFSRIPHQGISFVCTSDDALRRLGGVKLKFCDNDVTIRKHSSYDKLYYVDLLSLPADVPDMAIYDWFVARGSRSILITPTQVQGELKSRGRTVYFHSVACPEQLFEPNGEPLREITFVEGEKPCFVQHRLLRQMIPLLAHPLIWKHPRRLPSSRFNQPHPQRSPFPSFRLPVPTLPPNRIILGSVDATAAPLWQLVQHSQYGVINREGPKFLEPDNIQSCELRLDDADPNSLVYSIPVMPSIYNILQDDGYDRTLPPDVDLTPAVHDQDDDMTTPISGFSSDSPLLPYEAQARELKAVRKIQIKADQVTIQELQSIIDEFLQTELQHYQAHDDVLAAIQVQPAYLRRLFSLSNEFQERVFKAHAVYRTVCAEPLQEGENVVVHEILSTRFKLDSNDLSTVFS</sequence>
<proteinExistence type="predicted"/>
<reference evidence="1 2" key="1">
    <citation type="journal article" date="2022" name="bioRxiv">
        <title>The genome of the oomycete Peronosclerospora sorghi, a cosmopolitan pathogen of maize and sorghum, is inflated with dispersed pseudogenes.</title>
        <authorList>
            <person name="Fletcher K."/>
            <person name="Martin F."/>
            <person name="Isakeit T."/>
            <person name="Cavanaugh K."/>
            <person name="Magill C."/>
            <person name="Michelmore R."/>
        </authorList>
    </citation>
    <scope>NUCLEOTIDE SEQUENCE [LARGE SCALE GENOMIC DNA]</scope>
    <source>
        <strain evidence="1">P6</strain>
    </source>
</reference>
<accession>A0ACC0VWG9</accession>
<dbReference type="EMBL" id="CM047585">
    <property type="protein sequence ID" value="KAI9910852.1"/>
    <property type="molecule type" value="Genomic_DNA"/>
</dbReference>
<organism evidence="1 2">
    <name type="scientific">Peronosclerospora sorghi</name>
    <dbReference type="NCBI Taxonomy" id="230839"/>
    <lineage>
        <taxon>Eukaryota</taxon>
        <taxon>Sar</taxon>
        <taxon>Stramenopiles</taxon>
        <taxon>Oomycota</taxon>
        <taxon>Peronosporomycetes</taxon>
        <taxon>Peronosporales</taxon>
        <taxon>Peronosporaceae</taxon>
        <taxon>Peronosclerospora</taxon>
    </lineage>
</organism>
<dbReference type="Proteomes" id="UP001163321">
    <property type="component" value="Chromosome 6"/>
</dbReference>
<gene>
    <name evidence="1" type="ORF">PsorP6_010816</name>
</gene>
<evidence type="ECO:0000313" key="2">
    <source>
        <dbReference type="Proteomes" id="UP001163321"/>
    </source>
</evidence>
<comment type="caution">
    <text evidence="1">The sequence shown here is derived from an EMBL/GenBank/DDBJ whole genome shotgun (WGS) entry which is preliminary data.</text>
</comment>